<feature type="compositionally biased region" description="Acidic residues" evidence="1">
    <location>
        <begin position="97"/>
        <end position="108"/>
    </location>
</feature>
<evidence type="ECO:0000313" key="2">
    <source>
        <dbReference type="EMBL" id="WOH39227.1"/>
    </source>
</evidence>
<feature type="compositionally biased region" description="Acidic residues" evidence="1">
    <location>
        <begin position="184"/>
        <end position="193"/>
    </location>
</feature>
<protein>
    <submittedName>
        <fullName evidence="2">DUF3622 domain-containing protein</fullName>
    </submittedName>
</protein>
<gene>
    <name evidence="2" type="ORF">RI844_08380</name>
</gene>
<dbReference type="Proteomes" id="UP001301442">
    <property type="component" value="Chromosome"/>
</dbReference>
<keyword evidence="3" id="KW-1185">Reference proteome</keyword>
<proteinExistence type="predicted"/>
<dbReference type="InterPro" id="IPR022069">
    <property type="entry name" value="DUF3622"/>
</dbReference>
<evidence type="ECO:0000256" key="1">
    <source>
        <dbReference type="SAM" id="MobiDB-lite"/>
    </source>
</evidence>
<feature type="region of interest" description="Disordered" evidence="1">
    <location>
        <begin position="92"/>
        <end position="121"/>
    </location>
</feature>
<feature type="region of interest" description="Disordered" evidence="1">
    <location>
        <begin position="160"/>
        <end position="205"/>
    </location>
</feature>
<organism evidence="2 3">
    <name type="scientific">Thalassotalea fonticola</name>
    <dbReference type="NCBI Taxonomy" id="3065649"/>
    <lineage>
        <taxon>Bacteria</taxon>
        <taxon>Pseudomonadati</taxon>
        <taxon>Pseudomonadota</taxon>
        <taxon>Gammaproteobacteria</taxon>
        <taxon>Alteromonadales</taxon>
        <taxon>Colwelliaceae</taxon>
        <taxon>Thalassotalea</taxon>
    </lineage>
</organism>
<evidence type="ECO:0000313" key="3">
    <source>
        <dbReference type="Proteomes" id="UP001301442"/>
    </source>
</evidence>
<dbReference type="Pfam" id="PF12286">
    <property type="entry name" value="DUF3622"/>
    <property type="match status" value="1"/>
</dbReference>
<sequence length="205" mass="23044">MSKAPKYTFRVVEKRNSTWTAEIQRQATSKKKVVSKRQTGFASEAEGVVWAENELKQVLANHVARNKRHDEDRAEQYKDKLKKAELAAAKAALANEETADSENTEESEQSFTLSDVEQEKAISDLQELEQLESDDSEQELSDKPARLKFDFELDLEEAELAEEEAKNKAKAKSKTKADKQDSAEGTDEAETADGAEVNSIYLQNK</sequence>
<dbReference type="RefSeq" id="WP_348397994.1">
    <property type="nucleotide sequence ID" value="NZ_CP136600.1"/>
</dbReference>
<reference evidence="2 3" key="1">
    <citation type="submission" date="2023-09" db="EMBL/GenBank/DDBJ databases">
        <authorList>
            <person name="Qi X."/>
        </authorList>
    </citation>
    <scope>NUCLEOTIDE SEQUENCE [LARGE SCALE GENOMIC DNA]</scope>
    <source>
        <strain evidence="2 3">S1-1</strain>
    </source>
</reference>
<name>A0ABZ0GTC6_9GAMM</name>
<dbReference type="EMBL" id="CP136600">
    <property type="protein sequence ID" value="WOH39227.1"/>
    <property type="molecule type" value="Genomic_DNA"/>
</dbReference>
<accession>A0ABZ0GTC6</accession>